<keyword evidence="2" id="KW-1185">Reference proteome</keyword>
<dbReference type="Proteomes" id="UP001057402">
    <property type="component" value="Chromosome 9"/>
</dbReference>
<sequence>MLDDGIMARKVFSQKKHVHGLEAPRNILDLQIETSDHCAVRDHAQFYGVNEFLSERMGNQPDAPMKKLIKDEMSGRSTNSNKQRSPSLVARLMGMDVLPVDSTSLTSTDIKEKESMRSDNSRRKNSISSGQGARNTSYTELGLNTEPNNRKSDQMAQRPWRREHPQEEELQKFKKEFEAWQAARFRECSQFVNLDQIPLQPGSREKPSHTISVMKPSERDYVVPQKNGELGLPMRNFKNACVDHRYATISGDKSDEFLHPTRIVILKPGPDNNIWSNDESLTSSSGSDERGSSIEDFLHEVKERLRRELQGKALKKSSIVRGSGIETPFREKPLYSKEEAPNIKNWVGDGVRRDIEADFRRSGSARSYRSEMYSTEPWSLELIHRDTRKFMSERLKNVVKGERYSENTKEYLSGSASHLMDYHEWDEEARRRNYYPMNIDEHEIQVRSFRHGSSNDIAIHKELSPRNLVRSMSAPVSGTSFGKLLLEDPHVLTGAHIRRKQEACENQLRDTKKTRREKFNFKERVHNIKYTFALRRRLFGKRIPSIKESRIREPDFFKDMSSGPTVLTNFGERFENSTEVPPSPASVCSSAHDEYWRPSSDLSPISTPDLSMAEEDAIPGAFREIGMNLNELRRQLNQLGSGEPVGTPTDQWTVEPEMPELDDKVESYIRDLLVASGWYDGSPELCLLKRDSLLKPISDLAFKDVEECYRKAAKDDHDITENGKEEKLMKIDRKLLYDLINEVLPSVLSPAKSKNPCFAPLVIPRGRDLLCTIWEIVQQLIYPKPDESCSSTETTTSWDIKSNPWMCLLEDQVAVLCRELEAFVVQELMEELLKEMGCESFRGILTQ</sequence>
<proteinExistence type="predicted"/>
<dbReference type="EMBL" id="CM042888">
    <property type="protein sequence ID" value="KAI4325767.1"/>
    <property type="molecule type" value="Genomic_DNA"/>
</dbReference>
<accession>A0ACB9MN68</accession>
<gene>
    <name evidence="1" type="ORF">MLD38_031135</name>
</gene>
<organism evidence="1 2">
    <name type="scientific">Melastoma candidum</name>
    <dbReference type="NCBI Taxonomy" id="119954"/>
    <lineage>
        <taxon>Eukaryota</taxon>
        <taxon>Viridiplantae</taxon>
        <taxon>Streptophyta</taxon>
        <taxon>Embryophyta</taxon>
        <taxon>Tracheophyta</taxon>
        <taxon>Spermatophyta</taxon>
        <taxon>Magnoliopsida</taxon>
        <taxon>eudicotyledons</taxon>
        <taxon>Gunneridae</taxon>
        <taxon>Pentapetalae</taxon>
        <taxon>rosids</taxon>
        <taxon>malvids</taxon>
        <taxon>Myrtales</taxon>
        <taxon>Melastomataceae</taxon>
        <taxon>Melastomatoideae</taxon>
        <taxon>Melastomateae</taxon>
        <taxon>Melastoma</taxon>
    </lineage>
</organism>
<reference evidence="2" key="1">
    <citation type="journal article" date="2023" name="Front. Plant Sci.">
        <title>Chromosomal-level genome assembly of Melastoma candidum provides insights into trichome evolution.</title>
        <authorList>
            <person name="Zhong Y."/>
            <person name="Wu W."/>
            <person name="Sun C."/>
            <person name="Zou P."/>
            <person name="Liu Y."/>
            <person name="Dai S."/>
            <person name="Zhou R."/>
        </authorList>
    </citation>
    <scope>NUCLEOTIDE SEQUENCE [LARGE SCALE GENOMIC DNA]</scope>
</reference>
<evidence type="ECO:0000313" key="1">
    <source>
        <dbReference type="EMBL" id="KAI4325767.1"/>
    </source>
</evidence>
<protein>
    <submittedName>
        <fullName evidence="1">Uncharacterized protein</fullName>
    </submittedName>
</protein>
<comment type="caution">
    <text evidence="1">The sequence shown here is derived from an EMBL/GenBank/DDBJ whole genome shotgun (WGS) entry which is preliminary data.</text>
</comment>
<name>A0ACB9MN68_9MYRT</name>
<evidence type="ECO:0000313" key="2">
    <source>
        <dbReference type="Proteomes" id="UP001057402"/>
    </source>
</evidence>